<dbReference type="Pfam" id="PF01738">
    <property type="entry name" value="DLH"/>
    <property type="match status" value="1"/>
</dbReference>
<dbReference type="GeneID" id="35596992"/>
<dbReference type="Gene3D" id="3.40.50.1820">
    <property type="entry name" value="alpha/beta hydrolase"/>
    <property type="match status" value="1"/>
</dbReference>
<dbReference type="AlphaFoldDB" id="A0A2D3V0D4"/>
<proteinExistence type="predicted"/>
<accession>A0A2D3V0D4</accession>
<dbReference type="PANTHER" id="PTHR17630:SF44">
    <property type="entry name" value="PROTEIN AIM2"/>
    <property type="match status" value="1"/>
</dbReference>
<dbReference type="PANTHER" id="PTHR17630">
    <property type="entry name" value="DIENELACTONE HYDROLASE"/>
    <property type="match status" value="1"/>
</dbReference>
<dbReference type="Proteomes" id="UP000225277">
    <property type="component" value="Unassembled WGS sequence"/>
</dbReference>
<dbReference type="GO" id="GO:0016787">
    <property type="term" value="F:hydrolase activity"/>
    <property type="evidence" value="ECO:0007669"/>
    <property type="project" value="UniProtKB-KW"/>
</dbReference>
<feature type="domain" description="Dienelactone hydrolase" evidence="2">
    <location>
        <begin position="77"/>
        <end position="283"/>
    </location>
</feature>
<keyword evidence="1" id="KW-0732">Signal</keyword>
<organism evidence="3 4">
    <name type="scientific">Ramularia collo-cygni</name>
    <dbReference type="NCBI Taxonomy" id="112498"/>
    <lineage>
        <taxon>Eukaryota</taxon>
        <taxon>Fungi</taxon>
        <taxon>Dikarya</taxon>
        <taxon>Ascomycota</taxon>
        <taxon>Pezizomycotina</taxon>
        <taxon>Dothideomycetes</taxon>
        <taxon>Dothideomycetidae</taxon>
        <taxon>Mycosphaerellales</taxon>
        <taxon>Mycosphaerellaceae</taxon>
        <taxon>Ramularia</taxon>
    </lineage>
</organism>
<reference evidence="3 4" key="1">
    <citation type="submission" date="2016-03" db="EMBL/GenBank/DDBJ databases">
        <authorList>
            <person name="Ploux O."/>
        </authorList>
    </citation>
    <scope>NUCLEOTIDE SEQUENCE [LARGE SCALE GENOMIC DNA]</scope>
    <source>
        <strain evidence="3 4">URUG2</strain>
    </source>
</reference>
<dbReference type="InterPro" id="IPR029058">
    <property type="entry name" value="AB_hydrolase_fold"/>
</dbReference>
<feature type="chain" id="PRO_5013696181" evidence="1">
    <location>
        <begin position="23"/>
        <end position="289"/>
    </location>
</feature>
<dbReference type="STRING" id="112498.A0A2D3V0D4"/>
<name>A0A2D3V0D4_9PEZI</name>
<dbReference type="RefSeq" id="XP_023622817.1">
    <property type="nucleotide sequence ID" value="XM_023767049.1"/>
</dbReference>
<dbReference type="OrthoDB" id="17560at2759"/>
<evidence type="ECO:0000256" key="1">
    <source>
        <dbReference type="SAM" id="SignalP"/>
    </source>
</evidence>
<dbReference type="EMBL" id="FJUY01000002">
    <property type="protein sequence ID" value="CZT15924.1"/>
    <property type="molecule type" value="Genomic_DNA"/>
</dbReference>
<keyword evidence="3" id="KW-0378">Hydrolase</keyword>
<protein>
    <submittedName>
        <fullName evidence="3">Related to dienelactone hydrolase family protein</fullName>
    </submittedName>
</protein>
<sequence>MRNAFTWTAALLASASLGLAHGEPDLKYEHAGEVFKNVHGGGSCLSGVLHGNASTGVTKTIGGESLYLAYPPHHSKTNKTDTAILYLTDIFGVQLVNNRLLADSLAKAGYLVVAPDLFKGDPVPADALSDPNSTFNMTAWRSRHPQAAVESIIESAISSIRTEFNASRIGSVGYCFGGKYVARFLAEGKGLDAGFTAHPSAVLAEEWGAVTKPISIAFGELDGSNTPDNRTTIESIFIATNKTYQTSLYAGAEHGFAVRTNLTDKKKAFAQESAYFQAVRWLDAWAKED</sequence>
<gene>
    <name evidence="3" type="ORF">RCC_01763</name>
</gene>
<evidence type="ECO:0000313" key="4">
    <source>
        <dbReference type="Proteomes" id="UP000225277"/>
    </source>
</evidence>
<keyword evidence="4" id="KW-1185">Reference proteome</keyword>
<feature type="signal peptide" evidence="1">
    <location>
        <begin position="1"/>
        <end position="22"/>
    </location>
</feature>
<dbReference type="SUPFAM" id="SSF53474">
    <property type="entry name" value="alpha/beta-Hydrolases"/>
    <property type="match status" value="1"/>
</dbReference>
<evidence type="ECO:0000259" key="2">
    <source>
        <dbReference type="Pfam" id="PF01738"/>
    </source>
</evidence>
<dbReference type="InterPro" id="IPR002925">
    <property type="entry name" value="Dienelactn_hydro"/>
</dbReference>
<evidence type="ECO:0000313" key="3">
    <source>
        <dbReference type="EMBL" id="CZT15924.1"/>
    </source>
</evidence>